<dbReference type="EMBL" id="FQVE01000009">
    <property type="protein sequence ID" value="SHG89644.1"/>
    <property type="molecule type" value="Genomic_DNA"/>
</dbReference>
<name>A0A1M5NJ84_9FLAO</name>
<dbReference type="GO" id="GO:0043565">
    <property type="term" value="F:sequence-specific DNA binding"/>
    <property type="evidence" value="ECO:0007669"/>
    <property type="project" value="InterPro"/>
</dbReference>
<dbReference type="InterPro" id="IPR018060">
    <property type="entry name" value="HTH_AraC"/>
</dbReference>
<dbReference type="RefSeq" id="WP_073175756.1">
    <property type="nucleotide sequence ID" value="NZ_FQVE01000009.1"/>
</dbReference>
<dbReference type="Pfam" id="PF20240">
    <property type="entry name" value="DUF6597"/>
    <property type="match status" value="1"/>
</dbReference>
<proteinExistence type="predicted"/>
<evidence type="ECO:0000259" key="1">
    <source>
        <dbReference type="PROSITE" id="PS01124"/>
    </source>
</evidence>
<gene>
    <name evidence="2" type="ORF">SAMN02787073_5012</name>
</gene>
<dbReference type="AlphaFoldDB" id="A0A1M5NJ84"/>
<sequence>MSNEFYCKFIKPDLSLDLFVENIGMFHNPTDESKEVVVMPDGRVDLFFIRSGPDDPFEVFLIGLETAPEQRSIAPGTMAFVISFRPLSVEYILQTSISDVLNTARTLPNDFWNLKTDDLKDLETFVKRVSEIITELIPETVDERKRKLFDLMYISNGEMSVKELSEQTGWSSRQINRYFNQQFGLSLKAYSNILRFRASLEHIVEGKLFPELNFTDQTHFIKEIKKFSGVVPKELSKNKNDRFILLSVLKQK</sequence>
<dbReference type="Proteomes" id="UP000184108">
    <property type="component" value="Unassembled WGS sequence"/>
</dbReference>
<evidence type="ECO:0000313" key="3">
    <source>
        <dbReference type="Proteomes" id="UP000184108"/>
    </source>
</evidence>
<dbReference type="InterPro" id="IPR046532">
    <property type="entry name" value="DUF6597"/>
</dbReference>
<dbReference type="SMART" id="SM00342">
    <property type="entry name" value="HTH_ARAC"/>
    <property type="match status" value="1"/>
</dbReference>
<feature type="domain" description="HTH araC/xylS-type" evidence="1">
    <location>
        <begin position="131"/>
        <end position="238"/>
    </location>
</feature>
<reference evidence="3" key="1">
    <citation type="submission" date="2016-11" db="EMBL/GenBank/DDBJ databases">
        <authorList>
            <person name="Varghese N."/>
            <person name="Submissions S."/>
        </authorList>
    </citation>
    <scope>NUCLEOTIDE SEQUENCE [LARGE SCALE GENOMIC DNA]</scope>
    <source>
        <strain evidence="3">YR203</strain>
    </source>
</reference>
<dbReference type="GO" id="GO:0003700">
    <property type="term" value="F:DNA-binding transcription factor activity"/>
    <property type="evidence" value="ECO:0007669"/>
    <property type="project" value="InterPro"/>
</dbReference>
<accession>A0A1M5NJ84</accession>
<evidence type="ECO:0000313" key="2">
    <source>
        <dbReference type="EMBL" id="SHG89644.1"/>
    </source>
</evidence>
<organism evidence="2 3">
    <name type="scientific">Chryseobacterium vrystaatense</name>
    <dbReference type="NCBI Taxonomy" id="307480"/>
    <lineage>
        <taxon>Bacteria</taxon>
        <taxon>Pseudomonadati</taxon>
        <taxon>Bacteroidota</taxon>
        <taxon>Flavobacteriia</taxon>
        <taxon>Flavobacteriales</taxon>
        <taxon>Weeksellaceae</taxon>
        <taxon>Chryseobacterium group</taxon>
        <taxon>Chryseobacterium</taxon>
    </lineage>
</organism>
<dbReference type="Gene3D" id="1.10.10.60">
    <property type="entry name" value="Homeodomain-like"/>
    <property type="match status" value="1"/>
</dbReference>
<protein>
    <submittedName>
        <fullName evidence="2">Helix-turn-helix domain-containing protein</fullName>
    </submittedName>
</protein>
<dbReference type="PROSITE" id="PS01124">
    <property type="entry name" value="HTH_ARAC_FAMILY_2"/>
    <property type="match status" value="1"/>
</dbReference>